<dbReference type="InterPro" id="IPR021974">
    <property type="entry name" value="DUF3581"/>
</dbReference>
<evidence type="ECO:0000313" key="1">
    <source>
        <dbReference type="EMBL" id="SKA73522.1"/>
    </source>
</evidence>
<dbReference type="EMBL" id="FUYB01000004">
    <property type="protein sequence ID" value="SKA73522.1"/>
    <property type="molecule type" value="Genomic_DNA"/>
</dbReference>
<dbReference type="AlphaFoldDB" id="A0A1T4W895"/>
<reference evidence="1 2" key="1">
    <citation type="submission" date="2017-02" db="EMBL/GenBank/DDBJ databases">
        <authorList>
            <person name="Peterson S.W."/>
        </authorList>
    </citation>
    <scope>NUCLEOTIDE SEQUENCE [LARGE SCALE GENOMIC DNA]</scope>
    <source>
        <strain evidence="1 2">ATCC 49788</strain>
    </source>
</reference>
<keyword evidence="2" id="KW-1185">Reference proteome</keyword>
<dbReference type="OrthoDB" id="5892138at2"/>
<dbReference type="RefSeq" id="WP_078921713.1">
    <property type="nucleotide sequence ID" value="NZ_FUYB01000004.1"/>
</dbReference>
<dbReference type="Pfam" id="PF12119">
    <property type="entry name" value="DUF3581"/>
    <property type="match status" value="1"/>
</dbReference>
<gene>
    <name evidence="1" type="ORF">SAMN02745130_01239</name>
</gene>
<name>A0A1T4W895_9GAMM</name>
<proteinExistence type="predicted"/>
<evidence type="ECO:0008006" key="3">
    <source>
        <dbReference type="Google" id="ProtNLM"/>
    </source>
</evidence>
<accession>A0A1T4W895</accession>
<protein>
    <recommendedName>
        <fullName evidence="3">DUF3581 domain-containing protein</fullName>
    </recommendedName>
</protein>
<evidence type="ECO:0000313" key="2">
    <source>
        <dbReference type="Proteomes" id="UP000190460"/>
    </source>
</evidence>
<dbReference type="STRING" id="92487.SAMN02745130_01239"/>
<organism evidence="1 2">
    <name type="scientific">Thiothrix eikelboomii</name>
    <dbReference type="NCBI Taxonomy" id="92487"/>
    <lineage>
        <taxon>Bacteria</taxon>
        <taxon>Pseudomonadati</taxon>
        <taxon>Pseudomonadota</taxon>
        <taxon>Gammaproteobacteria</taxon>
        <taxon>Thiotrichales</taxon>
        <taxon>Thiotrichaceae</taxon>
        <taxon>Thiothrix</taxon>
    </lineage>
</organism>
<dbReference type="Proteomes" id="UP000190460">
    <property type="component" value="Unassembled WGS sequence"/>
</dbReference>
<sequence length="238" mass="26543">MFLDEFHRAEGSTVRISAQQASRFAKELADDFNPIHDPEAARFCVPGDLLFSLVLAKYGVSPKMSFIFKGMVGDNDPLDFSPSEANEFNISNGADKVYLRVERSGAIIKNPSLAETLSRNYVAFSGHNYPYTIQPLLTAQNVMLNPERPLVIYERMLFELDSLMVENPILEAKQAELIVKGKRGEVNLNFVIKSDGIEVGHGFKRLLVSGLIPHEQAVADKLVADYLQLKHNYQAAAQ</sequence>